<dbReference type="EMBL" id="SGBC01000001">
    <property type="protein sequence ID" value="RZD17003.1"/>
    <property type="molecule type" value="Genomic_DNA"/>
</dbReference>
<accession>A0A519BI95</accession>
<dbReference type="GO" id="GO:0046872">
    <property type="term" value="F:metal ion binding"/>
    <property type="evidence" value="ECO:0007669"/>
    <property type="project" value="UniProtKB-KW"/>
</dbReference>
<dbReference type="Proteomes" id="UP000316562">
    <property type="component" value="Unassembled WGS sequence"/>
</dbReference>
<proteinExistence type="predicted"/>
<dbReference type="InterPro" id="IPR009056">
    <property type="entry name" value="Cyt_c-like_dom"/>
</dbReference>
<protein>
    <recommendedName>
        <fullName evidence="6">Cytochrome c domain-containing protein</fullName>
    </recommendedName>
</protein>
<evidence type="ECO:0000256" key="5">
    <source>
        <dbReference type="SAM" id="SignalP"/>
    </source>
</evidence>
<dbReference type="SUPFAM" id="SSF46626">
    <property type="entry name" value="Cytochrome c"/>
    <property type="match status" value="1"/>
</dbReference>
<reference evidence="7 8" key="1">
    <citation type="journal article" date="2019" name="ISME J.">
        <title>Insights into ecological role of a new deltaproteobacterial order Candidatus Acidulodesulfobacterales by metagenomics and metatranscriptomics.</title>
        <authorList>
            <person name="Tan S."/>
            <person name="Liu J."/>
            <person name="Fang Y."/>
            <person name="Hedlund B.P."/>
            <person name="Lian Z.H."/>
            <person name="Huang L.Y."/>
            <person name="Li J.T."/>
            <person name="Huang L.N."/>
            <person name="Li W.J."/>
            <person name="Jiang H.C."/>
            <person name="Dong H.L."/>
            <person name="Shu W.S."/>
        </authorList>
    </citation>
    <scope>NUCLEOTIDE SEQUENCE [LARGE SCALE GENOMIC DNA]</scope>
    <source>
        <strain evidence="7">AP2</strain>
    </source>
</reference>
<organism evidence="7 8">
    <name type="scientific">Acididesulfobacter guangdongensis</name>
    <dbReference type="NCBI Taxonomy" id="2597225"/>
    <lineage>
        <taxon>Bacteria</taxon>
        <taxon>Deltaproteobacteria</taxon>
        <taxon>Candidatus Acidulodesulfobacterales</taxon>
        <taxon>Candidatus Acididesulfobacter</taxon>
    </lineage>
</organism>
<keyword evidence="3 4" id="KW-0408">Iron</keyword>
<name>A0A519BI95_ACIG2</name>
<dbReference type="AlphaFoldDB" id="A0A519BI95"/>
<keyword evidence="2 4" id="KW-0479">Metal-binding</keyword>
<evidence type="ECO:0000259" key="6">
    <source>
        <dbReference type="PROSITE" id="PS51007"/>
    </source>
</evidence>
<feature type="domain" description="Cytochrome c" evidence="6">
    <location>
        <begin position="56"/>
        <end position="153"/>
    </location>
</feature>
<sequence>MKKFLVPVLFLAALLIYLPLNSANAMMGAKKVSAKTGMTVMHKTMRQPKMTAKQAKLIAFGKKLFYSSSIGTNGFSCATCHVYSADTYISMHGRGMIIMTVKNAVQKIAAFNKMHHMHMTLAGKLNMCDKMALKGPGLSGRKLKALVAYIKSL</sequence>
<dbReference type="InterPro" id="IPR036909">
    <property type="entry name" value="Cyt_c-like_dom_sf"/>
</dbReference>
<evidence type="ECO:0000256" key="3">
    <source>
        <dbReference type="ARBA" id="ARBA00023004"/>
    </source>
</evidence>
<feature type="signal peptide" evidence="5">
    <location>
        <begin position="1"/>
        <end position="25"/>
    </location>
</feature>
<dbReference type="GO" id="GO:0009055">
    <property type="term" value="F:electron transfer activity"/>
    <property type="evidence" value="ECO:0007669"/>
    <property type="project" value="InterPro"/>
</dbReference>
<evidence type="ECO:0000256" key="2">
    <source>
        <dbReference type="ARBA" id="ARBA00022723"/>
    </source>
</evidence>
<evidence type="ECO:0000313" key="7">
    <source>
        <dbReference type="EMBL" id="RZD17003.1"/>
    </source>
</evidence>
<feature type="chain" id="PRO_5022040059" description="Cytochrome c domain-containing protein" evidence="5">
    <location>
        <begin position="26"/>
        <end position="153"/>
    </location>
</feature>
<dbReference type="PROSITE" id="PS51007">
    <property type="entry name" value="CYTC"/>
    <property type="match status" value="1"/>
</dbReference>
<evidence type="ECO:0000256" key="4">
    <source>
        <dbReference type="PROSITE-ProRule" id="PRU00433"/>
    </source>
</evidence>
<dbReference type="GO" id="GO:0020037">
    <property type="term" value="F:heme binding"/>
    <property type="evidence" value="ECO:0007669"/>
    <property type="project" value="InterPro"/>
</dbReference>
<comment type="caution">
    <text evidence="7">The sequence shown here is derived from an EMBL/GenBank/DDBJ whole genome shotgun (WGS) entry which is preliminary data.</text>
</comment>
<keyword evidence="5" id="KW-0732">Signal</keyword>
<keyword evidence="1 4" id="KW-0349">Heme</keyword>
<dbReference type="Gene3D" id="1.10.760.10">
    <property type="entry name" value="Cytochrome c-like domain"/>
    <property type="match status" value="1"/>
</dbReference>
<evidence type="ECO:0000313" key="8">
    <source>
        <dbReference type="Proteomes" id="UP000316562"/>
    </source>
</evidence>
<gene>
    <name evidence="7" type="ORF">EVJ46_01840</name>
</gene>
<evidence type="ECO:0000256" key="1">
    <source>
        <dbReference type="ARBA" id="ARBA00022617"/>
    </source>
</evidence>